<name>A0ABT7EJM0_9GAMM</name>
<keyword evidence="1 2" id="KW-0597">Phosphoprotein</keyword>
<evidence type="ECO:0000313" key="6">
    <source>
        <dbReference type="Proteomes" id="UP001231915"/>
    </source>
</evidence>
<dbReference type="Pfam" id="PF02518">
    <property type="entry name" value="HATPase_c"/>
    <property type="match status" value="1"/>
</dbReference>
<dbReference type="CDD" id="cd19920">
    <property type="entry name" value="REC_PA4781-like"/>
    <property type="match status" value="1"/>
</dbReference>
<feature type="modified residue" description="4-aspartylphosphate" evidence="2">
    <location>
        <position position="52"/>
    </location>
</feature>
<dbReference type="InterPro" id="IPR036890">
    <property type="entry name" value="HATPase_C_sf"/>
</dbReference>
<dbReference type="InterPro" id="IPR005467">
    <property type="entry name" value="His_kinase_dom"/>
</dbReference>
<dbReference type="InterPro" id="IPR003594">
    <property type="entry name" value="HATPase_dom"/>
</dbReference>
<dbReference type="SUPFAM" id="SSF52172">
    <property type="entry name" value="CheY-like"/>
    <property type="match status" value="1"/>
</dbReference>
<comment type="caution">
    <text evidence="5">The sequence shown here is derived from an EMBL/GenBank/DDBJ whole genome shotgun (WGS) entry which is preliminary data.</text>
</comment>
<accession>A0ABT7EJM0</accession>
<dbReference type="PROSITE" id="PS50110">
    <property type="entry name" value="RESPONSE_REGULATORY"/>
    <property type="match status" value="1"/>
</dbReference>
<dbReference type="InterPro" id="IPR001789">
    <property type="entry name" value="Sig_transdc_resp-reg_receiver"/>
</dbReference>
<dbReference type="RefSeq" id="WP_284137014.1">
    <property type="nucleotide sequence ID" value="NZ_JASJUT010000003.1"/>
</dbReference>
<dbReference type="InterPro" id="IPR011006">
    <property type="entry name" value="CheY-like_superfamily"/>
</dbReference>
<keyword evidence="6" id="KW-1185">Reference proteome</keyword>
<dbReference type="EMBL" id="JASJUT010000003">
    <property type="protein sequence ID" value="MDK2595254.1"/>
    <property type="molecule type" value="Genomic_DNA"/>
</dbReference>
<dbReference type="PROSITE" id="PS50109">
    <property type="entry name" value="HIS_KIN"/>
    <property type="match status" value="1"/>
</dbReference>
<keyword evidence="5" id="KW-0808">Transferase</keyword>
<dbReference type="Gene3D" id="3.30.565.10">
    <property type="entry name" value="Histidine kinase-like ATPase, C-terminal domain"/>
    <property type="match status" value="1"/>
</dbReference>
<reference evidence="5 6" key="1">
    <citation type="submission" date="2023-05" db="EMBL/GenBank/DDBJ databases">
        <title>Pseudoalteromonas ardens sp. nov., Pseudoalteromonas obscura sp. nov., and Pseudoalteromonas umbrosa sp. nov., isolated from the coral Montipora capitata.</title>
        <authorList>
            <person name="Thomas E.M."/>
            <person name="Smith E.M."/>
            <person name="Papke E."/>
            <person name="Shlafstein M.D."/>
            <person name="Oline D.K."/>
            <person name="Videau P."/>
            <person name="Saw J.H."/>
            <person name="Strangman W.K."/>
            <person name="Ushijima B."/>
        </authorList>
    </citation>
    <scope>NUCLEOTIDE SEQUENCE [LARGE SCALE GENOMIC DNA]</scope>
    <source>
        <strain evidence="5 6">P94</strain>
    </source>
</reference>
<dbReference type="Gene3D" id="1.10.287.130">
    <property type="match status" value="1"/>
</dbReference>
<dbReference type="Pfam" id="PF00072">
    <property type="entry name" value="Response_reg"/>
    <property type="match status" value="1"/>
</dbReference>
<proteinExistence type="predicted"/>
<dbReference type="Gene3D" id="3.40.50.2300">
    <property type="match status" value="1"/>
</dbReference>
<dbReference type="InterPro" id="IPR036097">
    <property type="entry name" value="HisK_dim/P_sf"/>
</dbReference>
<gene>
    <name evidence="5" type="ORF">QNM18_09390</name>
</gene>
<protein>
    <submittedName>
        <fullName evidence="5">Hybrid sensor histidine kinase/response regulator</fullName>
    </submittedName>
</protein>
<dbReference type="PANTHER" id="PTHR43547:SF2">
    <property type="entry name" value="HYBRID SIGNAL TRANSDUCTION HISTIDINE KINASE C"/>
    <property type="match status" value="1"/>
</dbReference>
<keyword evidence="5" id="KW-0418">Kinase</keyword>
<evidence type="ECO:0000256" key="1">
    <source>
        <dbReference type="ARBA" id="ARBA00022553"/>
    </source>
</evidence>
<feature type="domain" description="Histidine kinase" evidence="3">
    <location>
        <begin position="143"/>
        <end position="368"/>
    </location>
</feature>
<dbReference type="SUPFAM" id="SSF47384">
    <property type="entry name" value="Homodimeric domain of signal transducing histidine kinase"/>
    <property type="match status" value="1"/>
</dbReference>
<evidence type="ECO:0000313" key="5">
    <source>
        <dbReference type="EMBL" id="MDK2595254.1"/>
    </source>
</evidence>
<dbReference type="SMART" id="SM00448">
    <property type="entry name" value="REC"/>
    <property type="match status" value="1"/>
</dbReference>
<dbReference type="Gene3D" id="6.10.250.690">
    <property type="match status" value="1"/>
</dbReference>
<evidence type="ECO:0000259" key="3">
    <source>
        <dbReference type="PROSITE" id="PS50109"/>
    </source>
</evidence>
<evidence type="ECO:0000259" key="4">
    <source>
        <dbReference type="PROSITE" id="PS50110"/>
    </source>
</evidence>
<dbReference type="SUPFAM" id="SSF55874">
    <property type="entry name" value="ATPase domain of HSP90 chaperone/DNA topoisomerase II/histidine kinase"/>
    <property type="match status" value="1"/>
</dbReference>
<organism evidence="5 6">
    <name type="scientific">Pseudoalteromonas obscura</name>
    <dbReference type="NCBI Taxonomy" id="3048491"/>
    <lineage>
        <taxon>Bacteria</taxon>
        <taxon>Pseudomonadati</taxon>
        <taxon>Pseudomonadota</taxon>
        <taxon>Gammaproteobacteria</taxon>
        <taxon>Alteromonadales</taxon>
        <taxon>Pseudoalteromonadaceae</taxon>
        <taxon>Pseudoalteromonas</taxon>
    </lineage>
</organism>
<dbReference type="PANTHER" id="PTHR43547">
    <property type="entry name" value="TWO-COMPONENT HISTIDINE KINASE"/>
    <property type="match status" value="1"/>
</dbReference>
<sequence length="369" mass="40146">MAEILIVDDVAENLQILQLILRNEGHKVFAAISGEVALKIANEHLPTLIISDIKMPGMDGLTLCKTLKQTQRTAQIPIIFVSAERETDNIVAALEVGGVDYITKPFKPPEVLARVNTQLKLLDAHKLAVRQQLSHVMNQMVVGVAHEINTPLGAAITAVTHFEGILSQLIDAFGSETLSAEQLATGLEESKQGVELCERNLTRVAQFVKVLKEIARVERPTTPSAVNVIALLNDLKSSWSKKNISIEVRAMDANFMADRDILLTIFDNLIDNSLSHGGLSSGKAISIEVTLKEQYIEFLYYDHGQGLVDITPEEVIKPFITTKRGNSGHVGLSASVTANLIGSALGGSYQLSNRGRGLEWSIEIPLNSA</sequence>
<evidence type="ECO:0000256" key="2">
    <source>
        <dbReference type="PROSITE-ProRule" id="PRU00169"/>
    </source>
</evidence>
<dbReference type="GO" id="GO:0016301">
    <property type="term" value="F:kinase activity"/>
    <property type="evidence" value="ECO:0007669"/>
    <property type="project" value="UniProtKB-KW"/>
</dbReference>
<dbReference type="Proteomes" id="UP001231915">
    <property type="component" value="Unassembled WGS sequence"/>
</dbReference>
<feature type="domain" description="Response regulatory" evidence="4">
    <location>
        <begin position="3"/>
        <end position="119"/>
    </location>
</feature>